<evidence type="ECO:0008006" key="3">
    <source>
        <dbReference type="Google" id="ProtNLM"/>
    </source>
</evidence>
<dbReference type="Proteomes" id="UP000013827">
    <property type="component" value="Unassembled WGS sequence"/>
</dbReference>
<protein>
    <recommendedName>
        <fullName evidence="3">RIIa domain-containing protein</fullName>
    </recommendedName>
</protein>
<dbReference type="Gene3D" id="1.20.890.10">
    <property type="entry name" value="cAMP-dependent protein kinase regulatory subunit, dimerization-anchoring domain"/>
    <property type="match status" value="1"/>
</dbReference>
<dbReference type="PANTHER" id="PTHR31932:SF2">
    <property type="entry name" value="TUBULIN POLYGLUTAMYLASE COMPLEX SUBUNIT 1"/>
    <property type="match status" value="1"/>
</dbReference>
<accession>A0A0D3K6Y0</accession>
<keyword evidence="2" id="KW-1185">Reference proteome</keyword>
<dbReference type="InterPro" id="IPR039235">
    <property type="entry name" value="TPGS1"/>
</dbReference>
<organism evidence="1 2">
    <name type="scientific">Emiliania huxleyi (strain CCMP1516)</name>
    <dbReference type="NCBI Taxonomy" id="280463"/>
    <lineage>
        <taxon>Eukaryota</taxon>
        <taxon>Haptista</taxon>
        <taxon>Haptophyta</taxon>
        <taxon>Prymnesiophyceae</taxon>
        <taxon>Isochrysidales</taxon>
        <taxon>Noelaerhabdaceae</taxon>
        <taxon>Emiliania</taxon>
    </lineage>
</organism>
<evidence type="ECO:0000313" key="1">
    <source>
        <dbReference type="EnsemblProtists" id="EOD31515"/>
    </source>
</evidence>
<sequence>MRITTWGGEPQRTSSFDGEEYLDRCGVAPYMRDALALLLENRPAEPIGFLVQYFHAALSESTALTRALRLIRLAPRSHTAFKDNLVAAFAALGGQQAAVINHDPLKTLIQ</sequence>
<dbReference type="GO" id="GO:0008017">
    <property type="term" value="F:microtubule binding"/>
    <property type="evidence" value="ECO:0007669"/>
    <property type="project" value="TreeGrafter"/>
</dbReference>
<evidence type="ECO:0000313" key="2">
    <source>
        <dbReference type="Proteomes" id="UP000013827"/>
    </source>
</evidence>
<dbReference type="EnsemblProtists" id="EOD31515">
    <property type="protein sequence ID" value="EOD31515"/>
    <property type="gene ID" value="EMIHUDRAFT_123063"/>
</dbReference>
<dbReference type="AlphaFoldDB" id="A0A0D3K6Y0"/>
<dbReference type="GeneID" id="17276789"/>
<proteinExistence type="predicted"/>
<dbReference type="RefSeq" id="XP_005783944.1">
    <property type="nucleotide sequence ID" value="XM_005783887.1"/>
</dbReference>
<dbReference type="SUPFAM" id="SSF47391">
    <property type="entry name" value="Dimerization-anchoring domain of cAMP-dependent PK regulatory subunit"/>
    <property type="match status" value="1"/>
</dbReference>
<dbReference type="PANTHER" id="PTHR31932">
    <property type="entry name" value="TUBULIN POLYGLUTAMYLASE COMPLEX SUBUNIT 1"/>
    <property type="match status" value="1"/>
</dbReference>
<dbReference type="HOGENOM" id="CLU_144460_0_0_1"/>
<reference evidence="1" key="2">
    <citation type="submission" date="2024-10" db="UniProtKB">
        <authorList>
            <consortium name="EnsemblProtists"/>
        </authorList>
    </citation>
    <scope>IDENTIFICATION</scope>
</reference>
<name>A0A0D3K6Y0_EMIH1</name>
<reference evidence="2" key="1">
    <citation type="journal article" date="2013" name="Nature">
        <title>Pan genome of the phytoplankton Emiliania underpins its global distribution.</title>
        <authorList>
            <person name="Read B.A."/>
            <person name="Kegel J."/>
            <person name="Klute M.J."/>
            <person name="Kuo A."/>
            <person name="Lefebvre S.C."/>
            <person name="Maumus F."/>
            <person name="Mayer C."/>
            <person name="Miller J."/>
            <person name="Monier A."/>
            <person name="Salamov A."/>
            <person name="Young J."/>
            <person name="Aguilar M."/>
            <person name="Claverie J.M."/>
            <person name="Frickenhaus S."/>
            <person name="Gonzalez K."/>
            <person name="Herman E.K."/>
            <person name="Lin Y.C."/>
            <person name="Napier J."/>
            <person name="Ogata H."/>
            <person name="Sarno A.F."/>
            <person name="Shmutz J."/>
            <person name="Schroeder D."/>
            <person name="de Vargas C."/>
            <person name="Verret F."/>
            <person name="von Dassow P."/>
            <person name="Valentin K."/>
            <person name="Van de Peer Y."/>
            <person name="Wheeler G."/>
            <person name="Dacks J.B."/>
            <person name="Delwiche C.F."/>
            <person name="Dyhrman S.T."/>
            <person name="Glockner G."/>
            <person name="John U."/>
            <person name="Richards T."/>
            <person name="Worden A.Z."/>
            <person name="Zhang X."/>
            <person name="Grigoriev I.V."/>
            <person name="Allen A.E."/>
            <person name="Bidle K."/>
            <person name="Borodovsky M."/>
            <person name="Bowler C."/>
            <person name="Brownlee C."/>
            <person name="Cock J.M."/>
            <person name="Elias M."/>
            <person name="Gladyshev V.N."/>
            <person name="Groth M."/>
            <person name="Guda C."/>
            <person name="Hadaegh A."/>
            <person name="Iglesias-Rodriguez M.D."/>
            <person name="Jenkins J."/>
            <person name="Jones B.M."/>
            <person name="Lawson T."/>
            <person name="Leese F."/>
            <person name="Lindquist E."/>
            <person name="Lobanov A."/>
            <person name="Lomsadze A."/>
            <person name="Malik S.B."/>
            <person name="Marsh M.E."/>
            <person name="Mackinder L."/>
            <person name="Mock T."/>
            <person name="Mueller-Roeber B."/>
            <person name="Pagarete A."/>
            <person name="Parker M."/>
            <person name="Probert I."/>
            <person name="Quesneville H."/>
            <person name="Raines C."/>
            <person name="Rensing S.A."/>
            <person name="Riano-Pachon D.M."/>
            <person name="Richier S."/>
            <person name="Rokitta S."/>
            <person name="Shiraiwa Y."/>
            <person name="Soanes D.M."/>
            <person name="van der Giezen M."/>
            <person name="Wahlund T.M."/>
            <person name="Williams B."/>
            <person name="Wilson W."/>
            <person name="Wolfe G."/>
            <person name="Wurch L.L."/>
        </authorList>
    </citation>
    <scope>NUCLEOTIDE SEQUENCE</scope>
</reference>
<dbReference type="KEGG" id="ehx:EMIHUDRAFT_123063"/>